<dbReference type="GO" id="GO:0006606">
    <property type="term" value="P:protein import into nucleus"/>
    <property type="evidence" value="ECO:0007669"/>
    <property type="project" value="TreeGrafter"/>
</dbReference>
<accession>A0A6G0XWL6</accession>
<keyword evidence="3" id="KW-0813">Transport</keyword>
<evidence type="ECO:0000259" key="5">
    <source>
        <dbReference type="PROSITE" id="PS50166"/>
    </source>
</evidence>
<evidence type="ECO:0000256" key="4">
    <source>
        <dbReference type="ARBA" id="ARBA00023242"/>
    </source>
</evidence>
<comment type="caution">
    <text evidence="6">The sequence shown here is derived from an EMBL/GenBank/DDBJ whole genome shotgun (WGS) entry which is preliminary data.</text>
</comment>
<reference evidence="6 7" key="1">
    <citation type="submission" date="2019-07" db="EMBL/GenBank/DDBJ databases">
        <title>Genomics analysis of Aphanomyces spp. identifies a new class of oomycete effector associated with host adaptation.</title>
        <authorList>
            <person name="Gaulin E."/>
        </authorList>
    </citation>
    <scope>NUCLEOTIDE SEQUENCE [LARGE SCALE GENOMIC DNA]</scope>
    <source>
        <strain evidence="6 7">ATCC 201684</strain>
    </source>
</reference>
<sequence>MATAAALPTALGPSHAPDIVSTMEQAMNTHYETRVAGEATLQQCMKLPGFSLVCLQILDEAQYPLLPAIRLMTALSLKNAVSNSWVTRGSRQYTIAAEEKVQIRARLLAHMDESNNAVATQLAVTTARIARSDFPTEWPDLFAVLRDHIQQERLHRQMRALRVLKSVVKELASRRLMAHRVIFNDLSVAVTPFLASVWKSLITELSGGTQTVIPNLLLCTKVLHHLVLHGFKALMPLDVIPFIFTNYYETFRALTTYIKSLASDEEHLEVLNKIRISCAGLVVAVQKAHPIEFRAYLGPFLQMFHGALNDPSDSPEPLVIHMLTYITNVVGCILYQQSPSTLSTTRVFITATGDVELTDAIVDECKAQIGAFGNDVQLLSSLLELVVVRYMRLKNEDVLQWVEDPEGYSTIQESLSAEDSVRACAEILYLSLLQTHRDMLTPCVLHMIQSTSAWMATPTPVTEDILRADAVLLAAGLSSYDLHESFDFEPWFLQTLVPYLQSPISQTVSGVPVLPRRIVWLIGCWLAQLSNQVRIPLYEALLQLLSAGKSDTCVKLQAVQTLESLVNDWGFDQATFVPFMPSAISCLYAFFADANVTTTETRLKILGCVEAIVHVCGSEIAPCIVQVVNPLPSIWEAAGSSEANLLRGKILSLLTRIMEIEWSGTSDVELQNMVLSVVSYATNPNQPDSIYLMDQGLALWIRLTEVVEVYTPTLHEIFANIVQALSRDTEHIQSGLLLFENYVILGTTSFWTTYGLDVSRLLRSFIGEVKPEISHNICRLLDRILQMIPAESLGSLQESLQALWATTQEQPRQERELVVISFLTTLASSSLHAPPLFFAVIPVDQAAVYLDTLLQLFFSVAFSAVGPAKRRIWVCSMCTFLTLSNAVMERMGLILEAVADVLDEVDPLEVNDEETPTGARRSLLVAQKSKFLPPTIPYIKQYVCAQLNKCAQMVGSDAFNRCMALVEANVLSKIQAF</sequence>
<evidence type="ECO:0000256" key="1">
    <source>
        <dbReference type="ARBA" id="ARBA00004123"/>
    </source>
</evidence>
<name>A0A6G0XWL6_9STRA</name>
<evidence type="ECO:0000313" key="7">
    <source>
        <dbReference type="Proteomes" id="UP000481153"/>
    </source>
</evidence>
<protein>
    <recommendedName>
        <fullName evidence="5">Importin N-terminal domain-containing protein</fullName>
    </recommendedName>
</protein>
<proteinExistence type="inferred from homology"/>
<dbReference type="AlphaFoldDB" id="A0A6G0XWL6"/>
<dbReference type="SMART" id="SM00913">
    <property type="entry name" value="IBN_N"/>
    <property type="match status" value="1"/>
</dbReference>
<dbReference type="GO" id="GO:0005829">
    <property type="term" value="C:cytosol"/>
    <property type="evidence" value="ECO:0007669"/>
    <property type="project" value="TreeGrafter"/>
</dbReference>
<dbReference type="Pfam" id="PF25758">
    <property type="entry name" value="TPR_IPO11"/>
    <property type="match status" value="1"/>
</dbReference>
<dbReference type="GO" id="GO:0005635">
    <property type="term" value="C:nuclear envelope"/>
    <property type="evidence" value="ECO:0007669"/>
    <property type="project" value="TreeGrafter"/>
</dbReference>
<dbReference type="Pfam" id="PF03810">
    <property type="entry name" value="IBN_N"/>
    <property type="match status" value="1"/>
</dbReference>
<dbReference type="Gene3D" id="1.25.10.10">
    <property type="entry name" value="Leucine-rich Repeat Variant"/>
    <property type="match status" value="1"/>
</dbReference>
<keyword evidence="7" id="KW-1185">Reference proteome</keyword>
<dbReference type="PANTHER" id="PTHR10997:SF70">
    <property type="entry name" value="IMPORTIN N-TERMINAL DOMAIN-CONTAINING PROTEIN"/>
    <property type="match status" value="1"/>
</dbReference>
<dbReference type="PANTHER" id="PTHR10997">
    <property type="entry name" value="IMPORTIN-7, 8, 11"/>
    <property type="match status" value="1"/>
</dbReference>
<dbReference type="InterPro" id="IPR016024">
    <property type="entry name" value="ARM-type_fold"/>
</dbReference>
<feature type="domain" description="Importin N-terminal" evidence="5">
    <location>
        <begin position="37"/>
        <end position="113"/>
    </location>
</feature>
<dbReference type="VEuPathDB" id="FungiDB:AeMF1_012077"/>
<dbReference type="SUPFAM" id="SSF48371">
    <property type="entry name" value="ARM repeat"/>
    <property type="match status" value="1"/>
</dbReference>
<dbReference type="EMBL" id="VJMJ01000005">
    <property type="protein sequence ID" value="KAF0744865.1"/>
    <property type="molecule type" value="Genomic_DNA"/>
</dbReference>
<dbReference type="InterPro" id="IPR058669">
    <property type="entry name" value="TPR_IPO7/11-like"/>
</dbReference>
<dbReference type="Proteomes" id="UP000481153">
    <property type="component" value="Unassembled WGS sequence"/>
</dbReference>
<evidence type="ECO:0000313" key="6">
    <source>
        <dbReference type="EMBL" id="KAF0744865.1"/>
    </source>
</evidence>
<comment type="subcellular location">
    <subcellularLocation>
        <location evidence="1">Nucleus</location>
    </subcellularLocation>
</comment>
<comment type="similarity">
    <text evidence="2">Belongs to the importin beta family.</text>
</comment>
<keyword evidence="4" id="KW-0539">Nucleus</keyword>
<dbReference type="PROSITE" id="PS50166">
    <property type="entry name" value="IMPORTIN_B_NT"/>
    <property type="match status" value="1"/>
</dbReference>
<evidence type="ECO:0000256" key="2">
    <source>
        <dbReference type="ARBA" id="ARBA00007991"/>
    </source>
</evidence>
<dbReference type="InterPro" id="IPR011989">
    <property type="entry name" value="ARM-like"/>
</dbReference>
<evidence type="ECO:0000256" key="3">
    <source>
        <dbReference type="ARBA" id="ARBA00022448"/>
    </source>
</evidence>
<dbReference type="GO" id="GO:0031267">
    <property type="term" value="F:small GTPase binding"/>
    <property type="evidence" value="ECO:0007669"/>
    <property type="project" value="InterPro"/>
</dbReference>
<gene>
    <name evidence="6" type="ORF">Ae201684_000698</name>
</gene>
<dbReference type="InterPro" id="IPR001494">
    <property type="entry name" value="Importin-beta_N"/>
</dbReference>
<organism evidence="6 7">
    <name type="scientific">Aphanomyces euteiches</name>
    <dbReference type="NCBI Taxonomy" id="100861"/>
    <lineage>
        <taxon>Eukaryota</taxon>
        <taxon>Sar</taxon>
        <taxon>Stramenopiles</taxon>
        <taxon>Oomycota</taxon>
        <taxon>Saprolegniomycetes</taxon>
        <taxon>Saprolegniales</taxon>
        <taxon>Verrucalvaceae</taxon>
        <taxon>Aphanomyces</taxon>
    </lineage>
</organism>